<sequence length="112" mass="11540">MTTDTTMIATATIAIVQRSPVLAPSPMLSDTTAGATSSATRFMTLMSGLMAGPAVSLNGSPTVSPMTVASWAGEPLPPWLPSSTNFFALSQAPPEFDRKTAISTPVAMVPAR</sequence>
<name>A0A6J7L5I7_9ZZZZ</name>
<dbReference type="EMBL" id="CAFBNE010000088">
    <property type="protein sequence ID" value="CAB4963291.1"/>
    <property type="molecule type" value="Genomic_DNA"/>
</dbReference>
<evidence type="ECO:0000313" key="1">
    <source>
        <dbReference type="EMBL" id="CAB4963291.1"/>
    </source>
</evidence>
<dbReference type="AlphaFoldDB" id="A0A6J7L5I7"/>
<protein>
    <submittedName>
        <fullName evidence="1">Unannotated protein</fullName>
    </submittedName>
</protein>
<accession>A0A6J7L5I7</accession>
<reference evidence="1" key="1">
    <citation type="submission" date="2020-05" db="EMBL/GenBank/DDBJ databases">
        <authorList>
            <person name="Chiriac C."/>
            <person name="Salcher M."/>
            <person name="Ghai R."/>
            <person name="Kavagutti S V."/>
        </authorList>
    </citation>
    <scope>NUCLEOTIDE SEQUENCE</scope>
</reference>
<organism evidence="1">
    <name type="scientific">freshwater metagenome</name>
    <dbReference type="NCBI Taxonomy" id="449393"/>
    <lineage>
        <taxon>unclassified sequences</taxon>
        <taxon>metagenomes</taxon>
        <taxon>ecological metagenomes</taxon>
    </lineage>
</organism>
<proteinExistence type="predicted"/>
<gene>
    <name evidence="1" type="ORF">UFOPK3772_02367</name>
</gene>